<dbReference type="InterPro" id="IPR025589">
    <property type="entry name" value="Toprim_C_rpt"/>
</dbReference>
<dbReference type="OrthoDB" id="951040at2"/>
<dbReference type="Proteomes" id="UP000275719">
    <property type="component" value="Unassembled WGS sequence"/>
</dbReference>
<sequence length="267" mass="30844">MKKIGTCPICYQGQLLEFEDKFQCNFMHSDQTFCNFFIYKSYSGKNLNLEIVLDLILNHETKFYSDFVNESGQKFEAALKISNGFIGFKFKNQILENCKCVNCEGEIYRSLKGFGCENFFLKRCGMFVYRSYNGVNLTDDHVKLLVSGEMTPFISNFLSNSGKYFTAKLYVNDSDFRVLFDYKIGDCPKCKFGSIMKMEKFYGCSNFLSDIKCDFIIWPSIFGYEISFLDVEIILSGDSTESKSFEWNSKSFEGCLSLDESLKLRVI</sequence>
<protein>
    <submittedName>
        <fullName evidence="1">Uncharacterized protein</fullName>
    </submittedName>
</protein>
<dbReference type="Pfam" id="PF13342">
    <property type="entry name" value="Toprim_Crpt"/>
    <property type="match status" value="2"/>
</dbReference>
<comment type="caution">
    <text evidence="1">The sequence shown here is derived from an EMBL/GenBank/DDBJ whole genome shotgun (WGS) entry which is preliminary data.</text>
</comment>
<dbReference type="RefSeq" id="WP_125019429.1">
    <property type="nucleotide sequence ID" value="NZ_RQVQ01000023.1"/>
</dbReference>
<reference evidence="1 2" key="1">
    <citation type="submission" date="2018-11" db="EMBL/GenBank/DDBJ databases">
        <title>Flavobacterium sp. nov., YIM 102701-2 draft genome.</title>
        <authorList>
            <person name="Li G."/>
            <person name="Jiang Y."/>
        </authorList>
    </citation>
    <scope>NUCLEOTIDE SEQUENCE [LARGE SCALE GENOMIC DNA]</scope>
    <source>
        <strain evidence="1 2">YIM 102701-2</strain>
    </source>
</reference>
<keyword evidence="2" id="KW-1185">Reference proteome</keyword>
<accession>A0A3P3WAP7</accession>
<dbReference type="AlphaFoldDB" id="A0A3P3WAP7"/>
<name>A0A3P3WAP7_9FLAO</name>
<dbReference type="EMBL" id="RQVQ01000023">
    <property type="protein sequence ID" value="RRJ89703.1"/>
    <property type="molecule type" value="Genomic_DNA"/>
</dbReference>
<evidence type="ECO:0000313" key="1">
    <source>
        <dbReference type="EMBL" id="RRJ89703.1"/>
    </source>
</evidence>
<organism evidence="1 2">
    <name type="scientific">Paenimyroides tangerinum</name>
    <dbReference type="NCBI Taxonomy" id="2488728"/>
    <lineage>
        <taxon>Bacteria</taxon>
        <taxon>Pseudomonadati</taxon>
        <taxon>Bacteroidota</taxon>
        <taxon>Flavobacteriia</taxon>
        <taxon>Flavobacteriales</taxon>
        <taxon>Flavobacteriaceae</taxon>
        <taxon>Paenimyroides</taxon>
    </lineage>
</organism>
<evidence type="ECO:0000313" key="2">
    <source>
        <dbReference type="Proteomes" id="UP000275719"/>
    </source>
</evidence>
<gene>
    <name evidence="1" type="ORF">EG240_10910</name>
</gene>
<proteinExistence type="predicted"/>